<evidence type="ECO:0000313" key="4">
    <source>
        <dbReference type="Proteomes" id="UP000037269"/>
    </source>
</evidence>
<evidence type="ECO:0000256" key="1">
    <source>
        <dbReference type="SAM" id="Phobius"/>
    </source>
</evidence>
<sequence>MTGHVLMLFLTITALMSFILIILGLLPQPEKGNQRQFSLTIWGLLLAVATAVLYYLEPMLFPA</sequence>
<protein>
    <submittedName>
        <fullName evidence="2">Uncharacterized protein</fullName>
    </submittedName>
</protein>
<keyword evidence="4" id="KW-1185">Reference proteome</keyword>
<dbReference type="RefSeq" id="WP_043068891.1">
    <property type="nucleotide sequence ID" value="NZ_BJOA01000154.1"/>
</dbReference>
<dbReference type="OrthoDB" id="2680346at2"/>
<accession>A0A0D1X6K8</accession>
<dbReference type="AlphaFoldDB" id="A0A0D1X6K8"/>
<name>A0A0D1X6K8_ANEMI</name>
<organism evidence="2 4">
    <name type="scientific">Aneurinibacillus migulanus</name>
    <name type="common">Bacillus migulanus</name>
    <dbReference type="NCBI Taxonomy" id="47500"/>
    <lineage>
        <taxon>Bacteria</taxon>
        <taxon>Bacillati</taxon>
        <taxon>Bacillota</taxon>
        <taxon>Bacilli</taxon>
        <taxon>Bacillales</taxon>
        <taxon>Paenibacillaceae</taxon>
        <taxon>Aneurinibacillus group</taxon>
        <taxon>Aneurinibacillus</taxon>
    </lineage>
</organism>
<dbReference type="PATRIC" id="fig|47500.12.peg.5886"/>
<dbReference type="EMBL" id="LGUG01000004">
    <property type="protein sequence ID" value="KON96166.1"/>
    <property type="molecule type" value="Genomic_DNA"/>
</dbReference>
<gene>
    <name evidence="2" type="ORF">AF333_12400</name>
    <name evidence="3" type="ORF">SAMN04487909_10755</name>
</gene>
<dbReference type="GeneID" id="42305975"/>
<dbReference type="EMBL" id="FNED01000007">
    <property type="protein sequence ID" value="SDI73922.1"/>
    <property type="molecule type" value="Genomic_DNA"/>
</dbReference>
<keyword evidence="1" id="KW-0472">Membrane</keyword>
<reference evidence="3 5" key="2">
    <citation type="submission" date="2016-10" db="EMBL/GenBank/DDBJ databases">
        <authorList>
            <person name="de Groot N.N."/>
        </authorList>
    </citation>
    <scope>NUCLEOTIDE SEQUENCE [LARGE SCALE GENOMIC DNA]</scope>
    <source>
        <strain evidence="3 5">DSM 2895</strain>
    </source>
</reference>
<reference evidence="2 4" key="1">
    <citation type="submission" date="2015-07" db="EMBL/GenBank/DDBJ databases">
        <title>Fjat-14205 dsm 2895.</title>
        <authorList>
            <person name="Liu B."/>
            <person name="Wang J."/>
            <person name="Zhu Y."/>
            <person name="Liu G."/>
            <person name="Chen Q."/>
            <person name="Chen Z."/>
            <person name="Lan J."/>
            <person name="Che J."/>
            <person name="Ge C."/>
            <person name="Shi H."/>
            <person name="Pan Z."/>
            <person name="Liu X."/>
        </authorList>
    </citation>
    <scope>NUCLEOTIDE SEQUENCE [LARGE SCALE GENOMIC DNA]</scope>
    <source>
        <strain evidence="2 4">DSM 2895</strain>
    </source>
</reference>
<proteinExistence type="predicted"/>
<dbReference type="STRING" id="47500.AF333_12400"/>
<keyword evidence="1" id="KW-1133">Transmembrane helix</keyword>
<dbReference type="Proteomes" id="UP000037269">
    <property type="component" value="Unassembled WGS sequence"/>
</dbReference>
<feature type="transmembrane region" description="Helical" evidence="1">
    <location>
        <begin position="37"/>
        <end position="56"/>
    </location>
</feature>
<evidence type="ECO:0000313" key="5">
    <source>
        <dbReference type="Proteomes" id="UP000182836"/>
    </source>
</evidence>
<keyword evidence="1" id="KW-0812">Transmembrane</keyword>
<feature type="transmembrane region" description="Helical" evidence="1">
    <location>
        <begin position="6"/>
        <end position="25"/>
    </location>
</feature>
<evidence type="ECO:0000313" key="3">
    <source>
        <dbReference type="EMBL" id="SDI73922.1"/>
    </source>
</evidence>
<evidence type="ECO:0000313" key="2">
    <source>
        <dbReference type="EMBL" id="KON96166.1"/>
    </source>
</evidence>
<dbReference type="Proteomes" id="UP000182836">
    <property type="component" value="Unassembled WGS sequence"/>
</dbReference>